<reference evidence="5" key="4">
    <citation type="journal article" date="2019" name="Int. J. Syst. Evol. Microbiol.">
        <title>The Global Catalogue of Microorganisms (GCM) 10K type strain sequencing project: providing services to taxonomists for standard genome sequencing and annotation.</title>
        <authorList>
            <consortium name="The Broad Institute Genomics Platform"/>
            <consortium name="The Broad Institute Genome Sequencing Center for Infectious Disease"/>
            <person name="Wu L."/>
            <person name="Ma J."/>
        </authorList>
    </citation>
    <scope>NUCLEOTIDE SEQUENCE [LARGE SCALE GENOMIC DNA]</scope>
    <source>
        <strain evidence="5">CGMCC 1.12707</strain>
    </source>
</reference>
<reference evidence="2" key="1">
    <citation type="journal article" date="2014" name="Int. J. Syst. Evol. Microbiol.">
        <title>Complete genome of a new Firmicutes species belonging to the dominant human colonic microbiota ('Ruminococcus bicirculans') reveals two chromosomes and a selective capacity to utilize plant glucans.</title>
        <authorList>
            <consortium name="NISC Comparative Sequencing Program"/>
            <person name="Wegmann U."/>
            <person name="Louis P."/>
            <person name="Goesmann A."/>
            <person name="Henrissat B."/>
            <person name="Duncan S.H."/>
            <person name="Flint H.J."/>
        </authorList>
    </citation>
    <scope>NUCLEOTIDE SEQUENCE</scope>
    <source>
        <strain evidence="2">CGMCC 1.12707</strain>
    </source>
</reference>
<evidence type="ECO:0000313" key="3">
    <source>
        <dbReference type="EMBL" id="SHL04610.1"/>
    </source>
</evidence>
<dbReference type="EMBL" id="FRBH01000005">
    <property type="protein sequence ID" value="SHL04610.1"/>
    <property type="molecule type" value="Genomic_DNA"/>
</dbReference>
<keyword evidence="1" id="KW-0732">Signal</keyword>
<dbReference type="AlphaFoldDB" id="A0A1M6XF15"/>
<protein>
    <submittedName>
        <fullName evidence="2">DUF4835 domain-containing protein</fullName>
    </submittedName>
</protein>
<dbReference type="STRING" id="1434701.SAMN05443634_105228"/>
<evidence type="ECO:0000313" key="5">
    <source>
        <dbReference type="Proteomes" id="UP000650994"/>
    </source>
</evidence>
<gene>
    <name evidence="2" type="ORF">GCM10010984_17800</name>
    <name evidence="3" type="ORF">SAMN05443634_105228</name>
</gene>
<dbReference type="Proteomes" id="UP000650994">
    <property type="component" value="Unassembled WGS sequence"/>
</dbReference>
<dbReference type="RefSeq" id="WP_072931310.1">
    <property type="nucleotide sequence ID" value="NZ_BMFL01000011.1"/>
</dbReference>
<keyword evidence="5" id="KW-1185">Reference proteome</keyword>
<evidence type="ECO:0000256" key="1">
    <source>
        <dbReference type="SAM" id="SignalP"/>
    </source>
</evidence>
<feature type="signal peptide" evidence="1">
    <location>
        <begin position="1"/>
        <end position="24"/>
    </location>
</feature>
<sequence length="302" mass="34981">MKKFATIFFSICFAITAFSQNLIADVKVDYSMVQGSNTQVYQTLQKSLTTFINSTKWSSERLKTHERIEANFVINVLERQGNKFKANILVQSRRPVFNSTYYTPVLNLSDDNFSFQYQEFEELIFNDRKFSNKNLTDVITYYIYLILAYDADTFTKEGGTEYFKMSKRIADFAQASNSFSGWSEMDGLKSRMALINNILKNDNSTLRNISYQYHRNGLDLMSDSETRAKNTIGNTLLQLEFYQRGNFSQFYPLELFLTAKNNEIGQIFSGGQPSTVNIEKLKEILNALAPRYSDAQWNKMKK</sequence>
<dbReference type="Proteomes" id="UP000184120">
    <property type="component" value="Unassembled WGS sequence"/>
</dbReference>
<dbReference type="Pfam" id="PF16119">
    <property type="entry name" value="DUF4835"/>
    <property type="match status" value="1"/>
</dbReference>
<proteinExistence type="predicted"/>
<evidence type="ECO:0000313" key="4">
    <source>
        <dbReference type="Proteomes" id="UP000184120"/>
    </source>
</evidence>
<reference evidence="4" key="3">
    <citation type="submission" date="2016-11" db="EMBL/GenBank/DDBJ databases">
        <authorList>
            <person name="Varghese N."/>
            <person name="Submissions S."/>
        </authorList>
    </citation>
    <scope>NUCLEOTIDE SEQUENCE [LARGE SCALE GENOMIC DNA]</scope>
    <source>
        <strain evidence="4">DSM 27989</strain>
    </source>
</reference>
<dbReference type="EMBL" id="BMFL01000011">
    <property type="protein sequence ID" value="GGF00649.1"/>
    <property type="molecule type" value="Genomic_DNA"/>
</dbReference>
<dbReference type="InterPro" id="IPR032274">
    <property type="entry name" value="DUF4835"/>
</dbReference>
<accession>A0A1M6XF15</accession>
<feature type="chain" id="PRO_5013291457" evidence="1">
    <location>
        <begin position="25"/>
        <end position="302"/>
    </location>
</feature>
<organism evidence="3 4">
    <name type="scientific">Chishuiella changwenlii</name>
    <dbReference type="NCBI Taxonomy" id="1434701"/>
    <lineage>
        <taxon>Bacteria</taxon>
        <taxon>Pseudomonadati</taxon>
        <taxon>Bacteroidota</taxon>
        <taxon>Flavobacteriia</taxon>
        <taxon>Flavobacteriales</taxon>
        <taxon>Weeksellaceae</taxon>
        <taxon>Chishuiella</taxon>
    </lineage>
</organism>
<evidence type="ECO:0000313" key="2">
    <source>
        <dbReference type="EMBL" id="GGF00649.1"/>
    </source>
</evidence>
<reference evidence="2" key="5">
    <citation type="submission" date="2024-05" db="EMBL/GenBank/DDBJ databases">
        <authorList>
            <person name="Sun Q."/>
            <person name="Zhou Y."/>
        </authorList>
    </citation>
    <scope>NUCLEOTIDE SEQUENCE</scope>
    <source>
        <strain evidence="2">CGMCC 1.12707</strain>
    </source>
</reference>
<dbReference type="OrthoDB" id="9773381at2"/>
<name>A0A1M6XF15_9FLAO</name>
<reference evidence="3" key="2">
    <citation type="submission" date="2016-11" db="EMBL/GenBank/DDBJ databases">
        <authorList>
            <person name="Jaros S."/>
            <person name="Januszkiewicz K."/>
            <person name="Wedrychowicz H."/>
        </authorList>
    </citation>
    <scope>NUCLEOTIDE SEQUENCE [LARGE SCALE GENOMIC DNA]</scope>
    <source>
        <strain evidence="3">DSM 27989</strain>
    </source>
</reference>